<dbReference type="CDD" id="cd06168">
    <property type="entry name" value="LSMD1"/>
    <property type="match status" value="1"/>
</dbReference>
<dbReference type="OrthoDB" id="368909at2759"/>
<dbReference type="Pfam" id="PF01423">
    <property type="entry name" value="LSM"/>
    <property type="match status" value="1"/>
</dbReference>
<evidence type="ECO:0000313" key="3">
    <source>
        <dbReference type="Proteomes" id="UP000076842"/>
    </source>
</evidence>
<dbReference type="Proteomes" id="UP000076842">
    <property type="component" value="Unassembled WGS sequence"/>
</dbReference>
<gene>
    <name evidence="2" type="ORF">CALCODRAFT_446873</name>
</gene>
<feature type="domain" description="Sm" evidence="1">
    <location>
        <begin position="24"/>
        <end position="80"/>
    </location>
</feature>
<proteinExistence type="predicted"/>
<dbReference type="Gene3D" id="2.30.30.100">
    <property type="match status" value="1"/>
</dbReference>
<protein>
    <recommendedName>
        <fullName evidence="1">Sm domain-containing protein</fullName>
    </recommendedName>
</protein>
<dbReference type="GO" id="GO:0031417">
    <property type="term" value="C:NatC complex"/>
    <property type="evidence" value="ECO:0007669"/>
    <property type="project" value="InterPro"/>
</dbReference>
<dbReference type="SUPFAM" id="SSF50182">
    <property type="entry name" value="Sm-like ribonucleoproteins"/>
    <property type="match status" value="1"/>
</dbReference>
<accession>A0A165JI75</accession>
<evidence type="ECO:0000259" key="1">
    <source>
        <dbReference type="Pfam" id="PF01423"/>
    </source>
</evidence>
<reference evidence="2 3" key="1">
    <citation type="journal article" date="2016" name="Mol. Biol. Evol.">
        <title>Comparative Genomics of Early-Diverging Mushroom-Forming Fungi Provides Insights into the Origins of Lignocellulose Decay Capabilities.</title>
        <authorList>
            <person name="Nagy L.G."/>
            <person name="Riley R."/>
            <person name="Tritt A."/>
            <person name="Adam C."/>
            <person name="Daum C."/>
            <person name="Floudas D."/>
            <person name="Sun H."/>
            <person name="Yadav J.S."/>
            <person name="Pangilinan J."/>
            <person name="Larsson K.H."/>
            <person name="Matsuura K."/>
            <person name="Barry K."/>
            <person name="Labutti K."/>
            <person name="Kuo R."/>
            <person name="Ohm R.A."/>
            <person name="Bhattacharya S.S."/>
            <person name="Shirouzu T."/>
            <person name="Yoshinaga Y."/>
            <person name="Martin F.M."/>
            <person name="Grigoriev I.V."/>
            <person name="Hibbett D.S."/>
        </authorList>
    </citation>
    <scope>NUCLEOTIDE SEQUENCE [LARGE SCALE GENOMIC DNA]</scope>
    <source>
        <strain evidence="2 3">HHB12733</strain>
    </source>
</reference>
<sequence length="101" mass="11328">MSQSSGSPFSLSGTTSTASAVDELRSTLSANYRVSINDGRVFMGTFACIDKEKNMVLINADEYRFEEGRWMDRYVGMIMLPWEIVKTCECMLGNADDNLYS</sequence>
<keyword evidence="3" id="KW-1185">Reference proteome</keyword>
<name>A0A165JI75_9BASI</name>
<organism evidence="2 3">
    <name type="scientific">Calocera cornea HHB12733</name>
    <dbReference type="NCBI Taxonomy" id="1353952"/>
    <lineage>
        <taxon>Eukaryota</taxon>
        <taxon>Fungi</taxon>
        <taxon>Dikarya</taxon>
        <taxon>Basidiomycota</taxon>
        <taxon>Agaricomycotina</taxon>
        <taxon>Dacrymycetes</taxon>
        <taxon>Dacrymycetales</taxon>
        <taxon>Dacrymycetaceae</taxon>
        <taxon>Calocera</taxon>
    </lineage>
</organism>
<dbReference type="InterPro" id="IPR034110">
    <property type="entry name" value="LSMD1_Sm"/>
</dbReference>
<dbReference type="InParanoid" id="A0A165JI75"/>
<dbReference type="STRING" id="1353952.A0A165JI75"/>
<dbReference type="EMBL" id="KV423920">
    <property type="protein sequence ID" value="KZT61869.1"/>
    <property type="molecule type" value="Genomic_DNA"/>
</dbReference>
<dbReference type="PANTHER" id="PTHR10701">
    <property type="entry name" value="SMALL NUCLEAR RIBONUCLEOPROTEIN-ASSOCIATED PROTEIN B AND N"/>
    <property type="match status" value="1"/>
</dbReference>
<dbReference type="InterPro" id="IPR001163">
    <property type="entry name" value="Sm_dom_euk/arc"/>
</dbReference>
<dbReference type="InterPro" id="IPR010920">
    <property type="entry name" value="LSM_dom_sf"/>
</dbReference>
<dbReference type="PANTHER" id="PTHR10701:SF5">
    <property type="entry name" value="N-ALPHA-ACETYLTRANSFERASE 38, NATC AUXILIARY SUBUNIT"/>
    <property type="match status" value="1"/>
</dbReference>
<evidence type="ECO:0000313" key="2">
    <source>
        <dbReference type="EMBL" id="KZT61869.1"/>
    </source>
</evidence>
<dbReference type="InterPro" id="IPR050914">
    <property type="entry name" value="snRNP_SmB/NAA38-like"/>
</dbReference>
<dbReference type="AlphaFoldDB" id="A0A165JI75"/>